<feature type="region of interest" description="Disordered" evidence="1">
    <location>
        <begin position="363"/>
        <end position="390"/>
    </location>
</feature>
<protein>
    <submittedName>
        <fullName evidence="2">Uncharacterized protein</fullName>
    </submittedName>
</protein>
<dbReference type="AlphaFoldDB" id="E6QPF2"/>
<proteinExistence type="predicted"/>
<evidence type="ECO:0000256" key="1">
    <source>
        <dbReference type="SAM" id="MobiDB-lite"/>
    </source>
</evidence>
<feature type="compositionally biased region" description="Low complexity" evidence="1">
    <location>
        <begin position="1"/>
        <end position="15"/>
    </location>
</feature>
<sequence>MGRQASGMAGSAGDGADAKSDPADARRACCAQSAALSPPTPAVREPNPARACPWSRSAAQCHKERRMPLDENDDVPMKLPALLGSERQVAWATSIRDARMYQAALLVDMGSVRGVSRQQAREYLKSLPITTSAHWWIETRNLPLKAFMLVASEPRIHPPYVLPPAPAEAARSALAESTLAPAKVHGPVAEVSLAVAQVRVMLIEFDKDANSVLKRSGFRWDDPAWVREVTDDVAAHRAAEIAVRLLAHGCPVRIFDETLRQRATENDYEPEPPRRVEVSASENYARKFRLTWSLDKDARQCMWAARDLRGAKVFDDAAYVSASHFEDIEDFARRNGFAITPQAQALIDAERQKLLGAVQVKARPKAGPALPPKPVLAPITGDIDADLRDE</sequence>
<dbReference type="EMBL" id="CABQ01000322">
    <property type="protein sequence ID" value="CBI09123.1"/>
    <property type="molecule type" value="Genomic_DNA"/>
</dbReference>
<feature type="compositionally biased region" description="Basic and acidic residues" evidence="1">
    <location>
        <begin position="16"/>
        <end position="27"/>
    </location>
</feature>
<name>E6QPF2_9ZZZZ</name>
<feature type="region of interest" description="Disordered" evidence="1">
    <location>
        <begin position="1"/>
        <end position="51"/>
    </location>
</feature>
<evidence type="ECO:0000313" key="2">
    <source>
        <dbReference type="EMBL" id="CBI09123.1"/>
    </source>
</evidence>
<organism evidence="2">
    <name type="scientific">mine drainage metagenome</name>
    <dbReference type="NCBI Taxonomy" id="410659"/>
    <lineage>
        <taxon>unclassified sequences</taxon>
        <taxon>metagenomes</taxon>
        <taxon>ecological metagenomes</taxon>
    </lineage>
</organism>
<comment type="caution">
    <text evidence="2">The sequence shown here is derived from an EMBL/GenBank/DDBJ whole genome shotgun (WGS) entry which is preliminary data.</text>
</comment>
<gene>
    <name evidence="2" type="ORF">CARN6_2677</name>
</gene>
<reference evidence="2" key="1">
    <citation type="submission" date="2009-10" db="EMBL/GenBank/DDBJ databases">
        <title>Diversity of trophic interactions inside an arsenic-rich microbial ecosystem.</title>
        <authorList>
            <person name="Bertin P.N."/>
            <person name="Heinrich-Salmeron A."/>
            <person name="Pelletier E."/>
            <person name="Goulhen-Chollet F."/>
            <person name="Arsene-Ploetze F."/>
            <person name="Gallien S."/>
            <person name="Calteau A."/>
            <person name="Vallenet D."/>
            <person name="Casiot C."/>
            <person name="Chane-Woon-Ming B."/>
            <person name="Giloteaux L."/>
            <person name="Barakat M."/>
            <person name="Bonnefoy V."/>
            <person name="Bruneel O."/>
            <person name="Chandler M."/>
            <person name="Cleiss J."/>
            <person name="Duran R."/>
            <person name="Elbaz-Poulichet F."/>
            <person name="Fonknechten N."/>
            <person name="Lauga B."/>
            <person name="Mornico D."/>
            <person name="Ortet P."/>
            <person name="Schaeffer C."/>
            <person name="Siguier P."/>
            <person name="Alexander Thil Smith A."/>
            <person name="Van Dorsselaer A."/>
            <person name="Weissenbach J."/>
            <person name="Medigue C."/>
            <person name="Le Paslier D."/>
        </authorList>
    </citation>
    <scope>NUCLEOTIDE SEQUENCE</scope>
</reference>
<accession>E6QPF2</accession>